<dbReference type="InterPro" id="IPR029159">
    <property type="entry name" value="CA109-like"/>
</dbReference>
<accession>A0AAW1D3C0</accession>
<feature type="coiled-coil region" evidence="1">
    <location>
        <begin position="65"/>
        <end position="95"/>
    </location>
</feature>
<name>A0AAW1D3C0_9HEMI</name>
<dbReference type="Pfam" id="PF15011">
    <property type="entry name" value="CA109-like"/>
    <property type="match status" value="1"/>
</dbReference>
<keyword evidence="3" id="KW-1185">Reference proteome</keyword>
<gene>
    <name evidence="2" type="ORF">O3M35_011687</name>
</gene>
<dbReference type="AlphaFoldDB" id="A0AAW1D3C0"/>
<organism evidence="2 3">
    <name type="scientific">Rhynocoris fuscipes</name>
    <dbReference type="NCBI Taxonomy" id="488301"/>
    <lineage>
        <taxon>Eukaryota</taxon>
        <taxon>Metazoa</taxon>
        <taxon>Ecdysozoa</taxon>
        <taxon>Arthropoda</taxon>
        <taxon>Hexapoda</taxon>
        <taxon>Insecta</taxon>
        <taxon>Pterygota</taxon>
        <taxon>Neoptera</taxon>
        <taxon>Paraneoptera</taxon>
        <taxon>Hemiptera</taxon>
        <taxon>Heteroptera</taxon>
        <taxon>Panheteroptera</taxon>
        <taxon>Cimicomorpha</taxon>
        <taxon>Reduviidae</taxon>
        <taxon>Harpactorinae</taxon>
        <taxon>Harpactorini</taxon>
        <taxon>Rhynocoris</taxon>
    </lineage>
</organism>
<comment type="caution">
    <text evidence="2">The sequence shown here is derived from an EMBL/GenBank/DDBJ whole genome shotgun (WGS) entry which is preliminary data.</text>
</comment>
<evidence type="ECO:0000256" key="1">
    <source>
        <dbReference type="SAM" id="Coils"/>
    </source>
</evidence>
<reference evidence="2 3" key="1">
    <citation type="submission" date="2022-12" db="EMBL/GenBank/DDBJ databases">
        <title>Chromosome-level genome assembly of true bugs.</title>
        <authorList>
            <person name="Ma L."/>
            <person name="Li H."/>
        </authorList>
    </citation>
    <scope>NUCLEOTIDE SEQUENCE [LARGE SCALE GENOMIC DNA]</scope>
    <source>
        <strain evidence="2">Lab_2022b</strain>
    </source>
</reference>
<evidence type="ECO:0000313" key="2">
    <source>
        <dbReference type="EMBL" id="KAK9503034.1"/>
    </source>
</evidence>
<keyword evidence="1" id="KW-0175">Coiled coil</keyword>
<proteinExistence type="predicted"/>
<dbReference type="Proteomes" id="UP001461498">
    <property type="component" value="Unassembled WGS sequence"/>
</dbReference>
<evidence type="ECO:0000313" key="3">
    <source>
        <dbReference type="Proteomes" id="UP001461498"/>
    </source>
</evidence>
<sequence length="190" mass="22527">MENLEKVFWDYFIYLPEHVNKWKLIVEDKFPFMKALKNQLEQYRLVKSKKWNDENLLNKFPQIENKLLEKILSGIEQEMIELRKLQTSLASLNRELFRKHDAISKLSKNDISTEFTSKGSLVPPFWQLIELADNSKNYYAALYLKLDIEFTCLKYEDLDTISDFEDTLLELSKTVNEVQDAIALTAFCRE</sequence>
<dbReference type="EMBL" id="JAPXFL010000008">
    <property type="protein sequence ID" value="KAK9503034.1"/>
    <property type="molecule type" value="Genomic_DNA"/>
</dbReference>
<protein>
    <submittedName>
        <fullName evidence="2">Uncharacterized protein</fullName>
    </submittedName>
</protein>